<keyword evidence="2" id="KW-1185">Reference proteome</keyword>
<dbReference type="Proteomes" id="UP000485058">
    <property type="component" value="Unassembled WGS sequence"/>
</dbReference>
<proteinExistence type="predicted"/>
<gene>
    <name evidence="1" type="ORF">HaLaN_01899</name>
</gene>
<name>A0A699YGU1_HAELA</name>
<evidence type="ECO:0000313" key="1">
    <source>
        <dbReference type="EMBL" id="GFH07138.1"/>
    </source>
</evidence>
<protein>
    <submittedName>
        <fullName evidence="1">Uncharacterized protein</fullName>
    </submittedName>
</protein>
<accession>A0A699YGU1</accession>
<organism evidence="1 2">
    <name type="scientific">Haematococcus lacustris</name>
    <name type="common">Green alga</name>
    <name type="synonym">Haematococcus pluvialis</name>
    <dbReference type="NCBI Taxonomy" id="44745"/>
    <lineage>
        <taxon>Eukaryota</taxon>
        <taxon>Viridiplantae</taxon>
        <taxon>Chlorophyta</taxon>
        <taxon>core chlorophytes</taxon>
        <taxon>Chlorophyceae</taxon>
        <taxon>CS clade</taxon>
        <taxon>Chlamydomonadales</taxon>
        <taxon>Haematococcaceae</taxon>
        <taxon>Haematococcus</taxon>
    </lineage>
</organism>
<reference evidence="1 2" key="1">
    <citation type="submission" date="2020-02" db="EMBL/GenBank/DDBJ databases">
        <title>Draft genome sequence of Haematococcus lacustris strain NIES-144.</title>
        <authorList>
            <person name="Morimoto D."/>
            <person name="Nakagawa S."/>
            <person name="Yoshida T."/>
            <person name="Sawayama S."/>
        </authorList>
    </citation>
    <scope>NUCLEOTIDE SEQUENCE [LARGE SCALE GENOMIC DNA]</scope>
    <source>
        <strain evidence="1 2">NIES-144</strain>
    </source>
</reference>
<evidence type="ECO:0000313" key="2">
    <source>
        <dbReference type="Proteomes" id="UP000485058"/>
    </source>
</evidence>
<dbReference type="AlphaFoldDB" id="A0A699YGU1"/>
<dbReference type="EMBL" id="BLLF01000076">
    <property type="protein sequence ID" value="GFH07138.1"/>
    <property type="molecule type" value="Genomic_DNA"/>
</dbReference>
<comment type="caution">
    <text evidence="1">The sequence shown here is derived from an EMBL/GenBank/DDBJ whole genome shotgun (WGS) entry which is preliminary data.</text>
</comment>
<sequence>MAAYLPDQGPPTPNLEMEIGTLMGKMEPGRPEAMQAMQEELADLSALWAAWRQWDLQEAGPQGQAPPPGIPPLLRGEAIEAQLAARCQALAHYLEVDPGTKYVQMMFGQERMQAMLDTCSGKAAVA</sequence>